<keyword evidence="1" id="KW-1015">Disulfide bond</keyword>
<gene>
    <name evidence="4" type="ORF">PECAL_3P23240</name>
</gene>
<dbReference type="Pfam" id="PF00085">
    <property type="entry name" value="Thioredoxin"/>
    <property type="match status" value="1"/>
</dbReference>
<protein>
    <recommendedName>
        <fullName evidence="3">Thioredoxin domain-containing protein</fullName>
    </recommendedName>
</protein>
<dbReference type="SUPFAM" id="SSF52833">
    <property type="entry name" value="Thioredoxin-like"/>
    <property type="match status" value="1"/>
</dbReference>
<dbReference type="InterPro" id="IPR036249">
    <property type="entry name" value="Thioredoxin-like_sf"/>
</dbReference>
<dbReference type="InterPro" id="IPR013766">
    <property type="entry name" value="Thioredoxin_domain"/>
</dbReference>
<feature type="chain" id="PRO_5035152003" description="Thioredoxin domain-containing protein" evidence="2">
    <location>
        <begin position="21"/>
        <end position="402"/>
    </location>
</feature>
<keyword evidence="5" id="KW-1185">Reference proteome</keyword>
<dbReference type="PANTHER" id="PTHR46115">
    <property type="entry name" value="THIOREDOXIN-LIKE PROTEIN 1"/>
    <property type="match status" value="1"/>
</dbReference>
<evidence type="ECO:0000313" key="4">
    <source>
        <dbReference type="EMBL" id="CAH0372339.1"/>
    </source>
</evidence>
<evidence type="ECO:0000256" key="1">
    <source>
        <dbReference type="ARBA" id="ARBA00023157"/>
    </source>
</evidence>
<feature type="domain" description="Thioredoxin" evidence="3">
    <location>
        <begin position="278"/>
        <end position="402"/>
    </location>
</feature>
<proteinExistence type="predicted"/>
<dbReference type="CDD" id="cd02947">
    <property type="entry name" value="TRX_family"/>
    <property type="match status" value="1"/>
</dbReference>
<organism evidence="4 5">
    <name type="scientific">Pelagomonas calceolata</name>
    <dbReference type="NCBI Taxonomy" id="35677"/>
    <lineage>
        <taxon>Eukaryota</taxon>
        <taxon>Sar</taxon>
        <taxon>Stramenopiles</taxon>
        <taxon>Ochrophyta</taxon>
        <taxon>Pelagophyceae</taxon>
        <taxon>Pelagomonadales</taxon>
        <taxon>Pelagomonadaceae</taxon>
        <taxon>Pelagomonas</taxon>
    </lineage>
</organism>
<name>A0A8J2WY83_9STRA</name>
<dbReference type="Gene3D" id="3.40.30.10">
    <property type="entry name" value="Glutaredoxin"/>
    <property type="match status" value="1"/>
</dbReference>
<dbReference type="OrthoDB" id="2121326at2759"/>
<dbReference type="Proteomes" id="UP000789595">
    <property type="component" value="Unassembled WGS sequence"/>
</dbReference>
<reference evidence="4" key="1">
    <citation type="submission" date="2021-11" db="EMBL/GenBank/DDBJ databases">
        <authorList>
            <consortium name="Genoscope - CEA"/>
            <person name="William W."/>
        </authorList>
    </citation>
    <scope>NUCLEOTIDE SEQUENCE</scope>
</reference>
<dbReference type="PROSITE" id="PS51352">
    <property type="entry name" value="THIOREDOXIN_2"/>
    <property type="match status" value="1"/>
</dbReference>
<feature type="signal peptide" evidence="2">
    <location>
        <begin position="1"/>
        <end position="20"/>
    </location>
</feature>
<dbReference type="AlphaFoldDB" id="A0A8J2WY83"/>
<accession>A0A8J2WY83</accession>
<dbReference type="EMBL" id="CAKKNE010000003">
    <property type="protein sequence ID" value="CAH0372339.1"/>
    <property type="molecule type" value="Genomic_DNA"/>
</dbReference>
<keyword evidence="2" id="KW-0732">Signal</keyword>
<evidence type="ECO:0000313" key="5">
    <source>
        <dbReference type="Proteomes" id="UP000789595"/>
    </source>
</evidence>
<evidence type="ECO:0000256" key="2">
    <source>
        <dbReference type="SAM" id="SignalP"/>
    </source>
</evidence>
<comment type="caution">
    <text evidence="4">The sequence shown here is derived from an EMBL/GenBank/DDBJ whole genome shotgun (WGS) entry which is preliminary data.</text>
</comment>
<evidence type="ECO:0000259" key="3">
    <source>
        <dbReference type="PROSITE" id="PS51352"/>
    </source>
</evidence>
<sequence length="402" mass="42311">MRPLWATCLAAAAALQTCKVQDLATRRVAGALLAPFGGRAGAAHELVAVRGVDETGEPIAGLCDAATIGATVPLTVSVPKPLAPLCILTTIECAAALATEGLKATPETVTLLGATPEALAACELLTSLGADVTVVTPRRNGDDDAYAAGAAMAFHPAALDDDDDEDYGLVLDYVGDEGSRKGYVSCTLFDARHAQDWGLGEQRPPAIAFDPVVARIEKALNEAPADVLEEAPSVSKEFFNPIKAAASLAIGEAAEAYGEALGWPADGETRKRFGIDLLAPSLGAVSFDVLDEALDSGDYDDDIEVDEVPSSPDSVAGDAVVFITAKFCNSCRRMDPHFRRMQQSFNGVRFLRVDSTTDRSFAEQAGVDSTPTFLLYKDSTRVATVGTASPTLLRRNLEDNFT</sequence>